<proteinExistence type="predicted"/>
<evidence type="ECO:0008006" key="2">
    <source>
        <dbReference type="Google" id="ProtNLM"/>
    </source>
</evidence>
<dbReference type="EMBL" id="MN739480">
    <property type="protein sequence ID" value="QHT07180.1"/>
    <property type="molecule type" value="Genomic_DNA"/>
</dbReference>
<organism evidence="1">
    <name type="scientific">viral metagenome</name>
    <dbReference type="NCBI Taxonomy" id="1070528"/>
    <lineage>
        <taxon>unclassified sequences</taxon>
        <taxon>metagenomes</taxon>
        <taxon>organismal metagenomes</taxon>
    </lineage>
</organism>
<name>A0A6C0CTH7_9ZZZZ</name>
<reference evidence="1" key="1">
    <citation type="journal article" date="2020" name="Nature">
        <title>Giant virus diversity and host interactions through global metagenomics.</title>
        <authorList>
            <person name="Schulz F."/>
            <person name="Roux S."/>
            <person name="Paez-Espino D."/>
            <person name="Jungbluth S."/>
            <person name="Walsh D.A."/>
            <person name="Denef V.J."/>
            <person name="McMahon K.D."/>
            <person name="Konstantinidis K.T."/>
            <person name="Eloe-Fadrosh E.A."/>
            <person name="Kyrpides N.C."/>
            <person name="Woyke T."/>
        </authorList>
    </citation>
    <scope>NUCLEOTIDE SEQUENCE</scope>
    <source>
        <strain evidence="1">GVMAG-M-3300021962-46</strain>
    </source>
</reference>
<protein>
    <recommendedName>
        <fullName evidence="2">Glycosyltransferase</fullName>
    </recommendedName>
</protein>
<evidence type="ECO:0000313" key="1">
    <source>
        <dbReference type="EMBL" id="QHT07180.1"/>
    </source>
</evidence>
<accession>A0A6C0CTH7</accession>
<sequence>MTYFDKVIIWGYPLDTHTHSYIHYGWVKAFKFLGYDTYWFSDENYPSIDVFNYTNCLFITEGYADHQIPLHTSNIYLVHVAVYPKKYLDSGARFIDLRYNVTAIKDCNYVYELEGKSLETIHPTMLYEVNATDRDLNPRFRHHSPVTYEAIYIAWATDLLPTEIQFEDRFIEPETPPVTYFIGSMGRGNIHDIQRFADACVHKGISIVHHDPWKNPISFKEVRELVKRSIVCPDIRGSGDPDKIRMGETGTCHKNIGYIPCRLFKNISYGKLGMTNCPRLKELFGDLVILETDEAKMVEVYLEKSKDKDYILKQMEWVKEHHTYVRRVQDLLKIVYKQ</sequence>
<dbReference type="AlphaFoldDB" id="A0A6C0CTH7"/>